<evidence type="ECO:0000256" key="3">
    <source>
        <dbReference type="PROSITE-ProRule" id="PRU00176"/>
    </source>
</evidence>
<dbReference type="InterPro" id="IPR050825">
    <property type="entry name" value="RBM42_RBP45_47-like"/>
</dbReference>
<evidence type="ECO:0000313" key="6">
    <source>
        <dbReference type="EMBL" id="KAG6419828.1"/>
    </source>
</evidence>
<dbReference type="CDD" id="cd12383">
    <property type="entry name" value="RRM_RBM42"/>
    <property type="match status" value="1"/>
</dbReference>
<dbReference type="InterPro" id="IPR031851">
    <property type="entry name" value="DUF4750"/>
</dbReference>
<dbReference type="Gene3D" id="3.30.70.330">
    <property type="match status" value="1"/>
</dbReference>
<dbReference type="Pfam" id="PF15938">
    <property type="entry name" value="DUF4750"/>
    <property type="match status" value="1"/>
</dbReference>
<dbReference type="InterPro" id="IPR035979">
    <property type="entry name" value="RBD_domain_sf"/>
</dbReference>
<comment type="caution">
    <text evidence="6">The sequence shown here is derived from an EMBL/GenBank/DDBJ whole genome shotgun (WGS) entry which is preliminary data.</text>
</comment>
<evidence type="ECO:0000313" key="7">
    <source>
        <dbReference type="Proteomes" id="UP000298416"/>
    </source>
</evidence>
<reference evidence="6" key="2">
    <citation type="submission" date="2020-08" db="EMBL/GenBank/DDBJ databases">
        <title>Plant Genome Project.</title>
        <authorList>
            <person name="Zhang R.-G."/>
        </authorList>
    </citation>
    <scope>NUCLEOTIDE SEQUENCE</scope>
    <source>
        <strain evidence="6">Huo1</strain>
        <tissue evidence="6">Leaf</tissue>
    </source>
</reference>
<dbReference type="GO" id="GO:0006397">
    <property type="term" value="P:mRNA processing"/>
    <property type="evidence" value="ECO:0007669"/>
    <property type="project" value="UniProtKB-KW"/>
</dbReference>
<dbReference type="SUPFAM" id="SSF54928">
    <property type="entry name" value="RNA-binding domain, RBD"/>
    <property type="match status" value="1"/>
</dbReference>
<keyword evidence="2 3" id="KW-0694">RNA-binding</keyword>
<organism evidence="6">
    <name type="scientific">Salvia splendens</name>
    <name type="common">Scarlet sage</name>
    <dbReference type="NCBI Taxonomy" id="180675"/>
    <lineage>
        <taxon>Eukaryota</taxon>
        <taxon>Viridiplantae</taxon>
        <taxon>Streptophyta</taxon>
        <taxon>Embryophyta</taxon>
        <taxon>Tracheophyta</taxon>
        <taxon>Spermatophyta</taxon>
        <taxon>Magnoliopsida</taxon>
        <taxon>eudicotyledons</taxon>
        <taxon>Gunneridae</taxon>
        <taxon>Pentapetalae</taxon>
        <taxon>asterids</taxon>
        <taxon>lamiids</taxon>
        <taxon>Lamiales</taxon>
        <taxon>Lamiaceae</taxon>
        <taxon>Nepetoideae</taxon>
        <taxon>Mentheae</taxon>
        <taxon>Salviinae</taxon>
        <taxon>Salvia</taxon>
        <taxon>Salvia subgen. Calosphace</taxon>
        <taxon>core Calosphace</taxon>
    </lineage>
</organism>
<dbReference type="FunFam" id="3.30.70.330:FF:000309">
    <property type="entry name" value="RNA-binding protein 42"/>
    <property type="match status" value="1"/>
</dbReference>
<feature type="transmembrane region" description="Helical" evidence="4">
    <location>
        <begin position="39"/>
        <end position="65"/>
    </location>
</feature>
<accession>A0A8X8XTL7</accession>
<dbReference type="PANTHER" id="PTHR47640">
    <property type="entry name" value="TRNA SELENOCYSTEINE 1-ASSOCIATED PROTEIN 1-RELATED-RELATED"/>
    <property type="match status" value="1"/>
</dbReference>
<proteinExistence type="predicted"/>
<keyword evidence="4" id="KW-0472">Membrane</keyword>
<dbReference type="PANTHER" id="PTHR47640:SF11">
    <property type="entry name" value="RNA-BINDING PROTEIN 42"/>
    <property type="match status" value="1"/>
</dbReference>
<dbReference type="EMBL" id="PNBA02000006">
    <property type="protein sequence ID" value="KAG6419828.1"/>
    <property type="molecule type" value="Genomic_DNA"/>
</dbReference>
<sequence length="328" mass="37428">MNVIVYLELATYKLETFKLKSTKMEFLYDESFSLSYWDYFSYLLLRPIAAILFTASLLFFGWFLAWKLVLVHVPLVQEIFGLRKKTFKPKPPHRRRFTQFYNRINAQNPSSEVAFVSSMLDPLVDIDLHARKNTIVLAFEKGILDAQQLFQRDAQTITPEALESVKAALANSDIEHKAETKKKAIPRKAAGQSWEDPTLAEWPENDYRLFCGDLGNEVNDDVLSKAFARFPSFNMARVVRDKRTGKTKGYGFISFANPSDLVGALKEMNGKYVGNRPIKLRKSTWTERTDTEALGRQKVTPLSEEDEATKEKCLAQMKSASRILAVGC</sequence>
<dbReference type="GO" id="GO:0003729">
    <property type="term" value="F:mRNA binding"/>
    <property type="evidence" value="ECO:0007669"/>
    <property type="project" value="InterPro"/>
</dbReference>
<reference evidence="6" key="1">
    <citation type="submission" date="2018-01" db="EMBL/GenBank/DDBJ databases">
        <authorList>
            <person name="Mao J.F."/>
        </authorList>
    </citation>
    <scope>NUCLEOTIDE SEQUENCE</scope>
    <source>
        <strain evidence="6">Huo1</strain>
        <tissue evidence="6">Leaf</tissue>
    </source>
</reference>
<dbReference type="SMART" id="SM00360">
    <property type="entry name" value="RRM"/>
    <property type="match status" value="1"/>
</dbReference>
<keyword evidence="7" id="KW-1185">Reference proteome</keyword>
<evidence type="ECO:0000259" key="5">
    <source>
        <dbReference type="PROSITE" id="PS50102"/>
    </source>
</evidence>
<keyword evidence="4" id="KW-0812">Transmembrane</keyword>
<keyword evidence="4" id="KW-1133">Transmembrane helix</keyword>
<dbReference type="PROSITE" id="PS50102">
    <property type="entry name" value="RRM"/>
    <property type="match status" value="1"/>
</dbReference>
<protein>
    <recommendedName>
        <fullName evidence="5">RRM domain-containing protein</fullName>
    </recommendedName>
</protein>
<dbReference type="AlphaFoldDB" id="A0A8X8XTL7"/>
<dbReference type="InterPro" id="IPR000504">
    <property type="entry name" value="RRM_dom"/>
</dbReference>
<evidence type="ECO:0000256" key="1">
    <source>
        <dbReference type="ARBA" id="ARBA00022664"/>
    </source>
</evidence>
<dbReference type="InterPro" id="IPR034215">
    <property type="entry name" value="RBM42_RRM"/>
</dbReference>
<feature type="domain" description="RRM" evidence="5">
    <location>
        <begin position="207"/>
        <end position="285"/>
    </location>
</feature>
<dbReference type="InterPro" id="IPR012677">
    <property type="entry name" value="Nucleotide-bd_a/b_plait_sf"/>
</dbReference>
<name>A0A8X8XTL7_SALSN</name>
<evidence type="ECO:0000256" key="4">
    <source>
        <dbReference type="SAM" id="Phobius"/>
    </source>
</evidence>
<dbReference type="Proteomes" id="UP000298416">
    <property type="component" value="Unassembled WGS sequence"/>
</dbReference>
<keyword evidence="1" id="KW-0507">mRNA processing</keyword>
<dbReference type="Pfam" id="PF00076">
    <property type="entry name" value="RRM_1"/>
    <property type="match status" value="1"/>
</dbReference>
<gene>
    <name evidence="6" type="ORF">SASPL_116340</name>
</gene>
<evidence type="ECO:0000256" key="2">
    <source>
        <dbReference type="ARBA" id="ARBA00022884"/>
    </source>
</evidence>